<protein>
    <submittedName>
        <fullName evidence="3">SRPBCC family protein</fullName>
    </submittedName>
</protein>
<name>A0A8J7R3L0_9HYPH</name>
<dbReference type="InterPro" id="IPR013538">
    <property type="entry name" value="ASHA1/2-like_C"/>
</dbReference>
<feature type="domain" description="Activator of Hsp90 ATPase homologue 1/2-like C-terminal" evidence="2">
    <location>
        <begin position="28"/>
        <end position="157"/>
    </location>
</feature>
<sequence length="192" mass="21717">MHAQEINLLPVQKLSSDTIRVERLMPGPIERLWSYLVDEDKRRLWFAAGAMGPQVGSKTRLLFNHANFADEPTPEKYKEMDKGTMGFEVEVTVFEPPHRLSYTWPAAPGLSEVTFDLAEQGDKVLLVLTHQRLRDAGQMLNVSSGWHAHLQVLEDLLNNRSTKGFWSNIERLEKDYAQRFGGSAPASDRPGA</sequence>
<dbReference type="InterPro" id="IPR023393">
    <property type="entry name" value="START-like_dom_sf"/>
</dbReference>
<evidence type="ECO:0000313" key="3">
    <source>
        <dbReference type="EMBL" id="MBP0441137.1"/>
    </source>
</evidence>
<dbReference type="RefSeq" id="WP_209337165.1">
    <property type="nucleotide sequence ID" value="NZ_JAGIYY010000011.1"/>
</dbReference>
<comment type="similarity">
    <text evidence="1">Belongs to the AHA1 family.</text>
</comment>
<dbReference type="CDD" id="cd08899">
    <property type="entry name" value="SRPBCC_CalC_Aha1-like_6"/>
    <property type="match status" value="1"/>
</dbReference>
<dbReference type="Proteomes" id="UP000666240">
    <property type="component" value="Unassembled WGS sequence"/>
</dbReference>
<evidence type="ECO:0000259" key="2">
    <source>
        <dbReference type="Pfam" id="PF08327"/>
    </source>
</evidence>
<organism evidence="3 4">
    <name type="scientific">Tianweitania sediminis</name>
    <dbReference type="NCBI Taxonomy" id="1502156"/>
    <lineage>
        <taxon>Bacteria</taxon>
        <taxon>Pseudomonadati</taxon>
        <taxon>Pseudomonadota</taxon>
        <taxon>Alphaproteobacteria</taxon>
        <taxon>Hyphomicrobiales</taxon>
        <taxon>Phyllobacteriaceae</taxon>
        <taxon>Tianweitania</taxon>
    </lineage>
</organism>
<proteinExistence type="inferred from homology"/>
<accession>A0A8J7R3L0</accession>
<dbReference type="AlphaFoldDB" id="A0A8J7R3L0"/>
<evidence type="ECO:0000256" key="1">
    <source>
        <dbReference type="ARBA" id="ARBA00006817"/>
    </source>
</evidence>
<dbReference type="Gene3D" id="3.30.530.20">
    <property type="match status" value="1"/>
</dbReference>
<dbReference type="SUPFAM" id="SSF55961">
    <property type="entry name" value="Bet v1-like"/>
    <property type="match status" value="1"/>
</dbReference>
<dbReference type="Pfam" id="PF08327">
    <property type="entry name" value="AHSA1"/>
    <property type="match status" value="1"/>
</dbReference>
<keyword evidence="4" id="KW-1185">Reference proteome</keyword>
<evidence type="ECO:0000313" key="4">
    <source>
        <dbReference type="Proteomes" id="UP000666240"/>
    </source>
</evidence>
<gene>
    <name evidence="3" type="ORF">J5Y06_21010</name>
</gene>
<comment type="caution">
    <text evidence="3">The sequence shown here is derived from an EMBL/GenBank/DDBJ whole genome shotgun (WGS) entry which is preliminary data.</text>
</comment>
<reference evidence="3" key="1">
    <citation type="submission" date="2021-03" db="EMBL/GenBank/DDBJ databases">
        <title>Genome sequencing and assembly of Tianweitania sediminis.</title>
        <authorList>
            <person name="Chhetri G."/>
        </authorList>
    </citation>
    <scope>NUCLEOTIDE SEQUENCE</scope>
    <source>
        <strain evidence="3">Z8</strain>
    </source>
</reference>
<dbReference type="EMBL" id="JAGIYY010000011">
    <property type="protein sequence ID" value="MBP0441137.1"/>
    <property type="molecule type" value="Genomic_DNA"/>
</dbReference>